<accession>A0A137P4I1</accession>
<keyword evidence="1" id="KW-0732">Signal</keyword>
<dbReference type="Proteomes" id="UP000070444">
    <property type="component" value="Unassembled WGS sequence"/>
</dbReference>
<sequence>MKLNHIISLFSLTSYLSGQDTCPDPFEVGYTTLTAYYKDSLLECANIDQYTHCQHNYYTTPDEGESVGGCKFRKEPEVMDVTLWNYDCKSINNQWKFGKLMVKKYNLTCEFKISD</sequence>
<evidence type="ECO:0000256" key="1">
    <source>
        <dbReference type="SAM" id="SignalP"/>
    </source>
</evidence>
<feature type="signal peptide" evidence="1">
    <location>
        <begin position="1"/>
        <end position="18"/>
    </location>
</feature>
<name>A0A137P4I1_CONC2</name>
<dbReference type="EMBL" id="KQ964521">
    <property type="protein sequence ID" value="KXN69849.1"/>
    <property type="molecule type" value="Genomic_DNA"/>
</dbReference>
<evidence type="ECO:0000313" key="3">
    <source>
        <dbReference type="Proteomes" id="UP000070444"/>
    </source>
</evidence>
<keyword evidence="3" id="KW-1185">Reference proteome</keyword>
<gene>
    <name evidence="2" type="ORF">CONCODRAFT_7675</name>
</gene>
<evidence type="ECO:0008006" key="4">
    <source>
        <dbReference type="Google" id="ProtNLM"/>
    </source>
</evidence>
<dbReference type="AlphaFoldDB" id="A0A137P4I1"/>
<proteinExistence type="predicted"/>
<feature type="chain" id="PRO_5007294466" description="Secreted protein" evidence="1">
    <location>
        <begin position="19"/>
        <end position="115"/>
    </location>
</feature>
<protein>
    <recommendedName>
        <fullName evidence="4">Secreted protein</fullName>
    </recommendedName>
</protein>
<organism evidence="2 3">
    <name type="scientific">Conidiobolus coronatus (strain ATCC 28846 / CBS 209.66 / NRRL 28638)</name>
    <name type="common">Delacroixia coronata</name>
    <dbReference type="NCBI Taxonomy" id="796925"/>
    <lineage>
        <taxon>Eukaryota</taxon>
        <taxon>Fungi</taxon>
        <taxon>Fungi incertae sedis</taxon>
        <taxon>Zoopagomycota</taxon>
        <taxon>Entomophthoromycotina</taxon>
        <taxon>Entomophthoromycetes</taxon>
        <taxon>Entomophthorales</taxon>
        <taxon>Ancylistaceae</taxon>
        <taxon>Conidiobolus</taxon>
    </lineage>
</organism>
<evidence type="ECO:0000313" key="2">
    <source>
        <dbReference type="EMBL" id="KXN69849.1"/>
    </source>
</evidence>
<reference evidence="2 3" key="1">
    <citation type="journal article" date="2015" name="Genome Biol. Evol.">
        <title>Phylogenomic analyses indicate that early fungi evolved digesting cell walls of algal ancestors of land plants.</title>
        <authorList>
            <person name="Chang Y."/>
            <person name="Wang S."/>
            <person name="Sekimoto S."/>
            <person name="Aerts A.L."/>
            <person name="Choi C."/>
            <person name="Clum A."/>
            <person name="LaButti K.M."/>
            <person name="Lindquist E.A."/>
            <person name="Yee Ngan C."/>
            <person name="Ohm R.A."/>
            <person name="Salamov A.A."/>
            <person name="Grigoriev I.V."/>
            <person name="Spatafora J.W."/>
            <person name="Berbee M.L."/>
        </authorList>
    </citation>
    <scope>NUCLEOTIDE SEQUENCE [LARGE SCALE GENOMIC DNA]</scope>
    <source>
        <strain evidence="2 3">NRRL 28638</strain>
    </source>
</reference>